<evidence type="ECO:0000313" key="2">
    <source>
        <dbReference type="Proteomes" id="UP000276133"/>
    </source>
</evidence>
<evidence type="ECO:0000313" key="1">
    <source>
        <dbReference type="EMBL" id="RNA43346.1"/>
    </source>
</evidence>
<keyword evidence="2" id="KW-1185">Reference proteome</keyword>
<reference evidence="1 2" key="1">
    <citation type="journal article" date="2018" name="Sci. Rep.">
        <title>Genomic signatures of local adaptation to the degree of environmental predictability in rotifers.</title>
        <authorList>
            <person name="Franch-Gras L."/>
            <person name="Hahn C."/>
            <person name="Garcia-Roger E.M."/>
            <person name="Carmona M.J."/>
            <person name="Serra M."/>
            <person name="Gomez A."/>
        </authorList>
    </citation>
    <scope>NUCLEOTIDE SEQUENCE [LARGE SCALE GENOMIC DNA]</scope>
    <source>
        <strain evidence="1">HYR1</strain>
    </source>
</reference>
<protein>
    <submittedName>
        <fullName evidence="1">Uncharacterized protein</fullName>
    </submittedName>
</protein>
<dbReference type="EMBL" id="REGN01000237">
    <property type="protein sequence ID" value="RNA43346.1"/>
    <property type="molecule type" value="Genomic_DNA"/>
</dbReference>
<gene>
    <name evidence="1" type="ORF">BpHYR1_021716</name>
</gene>
<dbReference type="Proteomes" id="UP000276133">
    <property type="component" value="Unassembled WGS sequence"/>
</dbReference>
<proteinExistence type="predicted"/>
<sequence length="87" mass="10342">MDPDKIKHRMNSYNLIEPMAKSKSKSEKKTFEVKTFSKILRSCHDFNIIILFGIFLRLANDLNTNIFLYDLSPRQDLDFIFSDFDFN</sequence>
<organism evidence="1 2">
    <name type="scientific">Brachionus plicatilis</name>
    <name type="common">Marine rotifer</name>
    <name type="synonym">Brachionus muelleri</name>
    <dbReference type="NCBI Taxonomy" id="10195"/>
    <lineage>
        <taxon>Eukaryota</taxon>
        <taxon>Metazoa</taxon>
        <taxon>Spiralia</taxon>
        <taxon>Gnathifera</taxon>
        <taxon>Rotifera</taxon>
        <taxon>Eurotatoria</taxon>
        <taxon>Monogononta</taxon>
        <taxon>Pseudotrocha</taxon>
        <taxon>Ploima</taxon>
        <taxon>Brachionidae</taxon>
        <taxon>Brachionus</taxon>
    </lineage>
</organism>
<accession>A0A3M7T5N4</accession>
<name>A0A3M7T5N4_BRAPC</name>
<dbReference type="AlphaFoldDB" id="A0A3M7T5N4"/>
<comment type="caution">
    <text evidence="1">The sequence shown here is derived from an EMBL/GenBank/DDBJ whole genome shotgun (WGS) entry which is preliminary data.</text>
</comment>